<dbReference type="OrthoDB" id="4187756at2759"/>
<dbReference type="VEuPathDB" id="FungiDB:CPAG_07460"/>
<sequence length="103" mass="11835">MRQTGIMQTKCIVWRMKLGITCLLKIDNLNYHKHMAAHLIAKARRLGLSVPAIDPERDYHNLESLRCSSRPRANSMQAFLSNMELPFTMELAFEGDHNPHACK</sequence>
<dbReference type="Proteomes" id="UP000054567">
    <property type="component" value="Unassembled WGS sequence"/>
</dbReference>
<proteinExistence type="predicted"/>
<dbReference type="AlphaFoldDB" id="A0A0J6FLF2"/>
<reference evidence="1 2" key="1">
    <citation type="submission" date="2007-06" db="EMBL/GenBank/DDBJ databases">
        <title>The Genome Sequence of Coccidioides posadasii RMSCC_3488.</title>
        <authorList>
            <consortium name="Coccidioides Genome Resources Consortium"/>
            <consortium name="The Broad Institute Genome Sequencing Platform"/>
            <person name="Henn M.R."/>
            <person name="Sykes S."/>
            <person name="Young S."/>
            <person name="Jaffe D."/>
            <person name="Berlin A."/>
            <person name="Alvarez P."/>
            <person name="Butler J."/>
            <person name="Gnerre S."/>
            <person name="Grabherr M."/>
            <person name="Mauceli E."/>
            <person name="Brockman W."/>
            <person name="Kodira C."/>
            <person name="Alvarado L."/>
            <person name="Zeng Q."/>
            <person name="Crawford M."/>
            <person name="Antoine C."/>
            <person name="Devon K."/>
            <person name="Galgiani J."/>
            <person name="Orsborn K."/>
            <person name="Lewis M.L."/>
            <person name="Nusbaum C."/>
            <person name="Galagan J."/>
            <person name="Birren B."/>
        </authorList>
    </citation>
    <scope>NUCLEOTIDE SEQUENCE [LARGE SCALE GENOMIC DNA]</scope>
    <source>
        <strain evidence="1 2">RMSCC 3488</strain>
    </source>
</reference>
<protein>
    <submittedName>
        <fullName evidence="1">Uncharacterized protein</fullName>
    </submittedName>
</protein>
<name>A0A0J6FLF2_COCPO</name>
<reference evidence="2" key="3">
    <citation type="journal article" date="2010" name="Genome Res.">
        <title>Population genomic sequencing of Coccidioides fungi reveals recent hybridization and transposon control.</title>
        <authorList>
            <person name="Neafsey D.E."/>
            <person name="Barker B.M."/>
            <person name="Sharpton T.J."/>
            <person name="Stajich J.E."/>
            <person name="Park D.J."/>
            <person name="Whiston E."/>
            <person name="Hung C.-Y."/>
            <person name="McMahan C."/>
            <person name="White J."/>
            <person name="Sykes S."/>
            <person name="Heiman D."/>
            <person name="Young S."/>
            <person name="Zeng Q."/>
            <person name="Abouelleil A."/>
            <person name="Aftuck L."/>
            <person name="Bessette D."/>
            <person name="Brown A."/>
            <person name="FitzGerald M."/>
            <person name="Lui A."/>
            <person name="Macdonald J.P."/>
            <person name="Priest M."/>
            <person name="Orbach M.J."/>
            <person name="Galgiani J.N."/>
            <person name="Kirkland T.N."/>
            <person name="Cole G.T."/>
            <person name="Birren B.W."/>
            <person name="Henn M.R."/>
            <person name="Taylor J.W."/>
            <person name="Rounsley S.D."/>
        </authorList>
    </citation>
    <scope>NUCLEOTIDE SEQUENCE [LARGE SCALE GENOMIC DNA]</scope>
    <source>
        <strain evidence="2">RMSCC 3488</strain>
    </source>
</reference>
<evidence type="ECO:0000313" key="2">
    <source>
        <dbReference type="Proteomes" id="UP000054567"/>
    </source>
</evidence>
<organism evidence="1 2">
    <name type="scientific">Coccidioides posadasii RMSCC 3488</name>
    <dbReference type="NCBI Taxonomy" id="454284"/>
    <lineage>
        <taxon>Eukaryota</taxon>
        <taxon>Fungi</taxon>
        <taxon>Dikarya</taxon>
        <taxon>Ascomycota</taxon>
        <taxon>Pezizomycotina</taxon>
        <taxon>Eurotiomycetes</taxon>
        <taxon>Eurotiomycetidae</taxon>
        <taxon>Onygenales</taxon>
        <taxon>Onygenaceae</taxon>
        <taxon>Coccidioides</taxon>
    </lineage>
</organism>
<gene>
    <name evidence="1" type="ORF">CPAG_07460</name>
</gene>
<evidence type="ECO:0000313" key="1">
    <source>
        <dbReference type="EMBL" id="KMM71153.1"/>
    </source>
</evidence>
<accession>A0A0J6FLF2</accession>
<dbReference type="EMBL" id="DS268113">
    <property type="protein sequence ID" value="KMM71153.1"/>
    <property type="molecule type" value="Genomic_DNA"/>
</dbReference>
<reference evidence="2" key="2">
    <citation type="journal article" date="2009" name="Genome Res.">
        <title>Comparative genomic analyses of the human fungal pathogens Coccidioides and their relatives.</title>
        <authorList>
            <person name="Sharpton T.J."/>
            <person name="Stajich J.E."/>
            <person name="Rounsley S.D."/>
            <person name="Gardner M.J."/>
            <person name="Wortman J.R."/>
            <person name="Jordar V.S."/>
            <person name="Maiti R."/>
            <person name="Kodira C.D."/>
            <person name="Neafsey D.E."/>
            <person name="Zeng Q."/>
            <person name="Hung C.-Y."/>
            <person name="McMahan C."/>
            <person name="Muszewska A."/>
            <person name="Grynberg M."/>
            <person name="Mandel M.A."/>
            <person name="Kellner E.M."/>
            <person name="Barker B.M."/>
            <person name="Galgiani J.N."/>
            <person name="Orbach M.J."/>
            <person name="Kirkland T.N."/>
            <person name="Cole G.T."/>
            <person name="Henn M.R."/>
            <person name="Birren B.W."/>
            <person name="Taylor J.W."/>
        </authorList>
    </citation>
    <scope>NUCLEOTIDE SEQUENCE [LARGE SCALE GENOMIC DNA]</scope>
    <source>
        <strain evidence="2">RMSCC 3488</strain>
    </source>
</reference>